<gene>
    <name evidence="2" type="ORF">SDC9_98981</name>
</gene>
<keyword evidence="1" id="KW-0812">Transmembrane</keyword>
<comment type="caution">
    <text evidence="2">The sequence shown here is derived from an EMBL/GenBank/DDBJ whole genome shotgun (WGS) entry which is preliminary data.</text>
</comment>
<feature type="transmembrane region" description="Helical" evidence="1">
    <location>
        <begin position="108"/>
        <end position="129"/>
    </location>
</feature>
<feature type="transmembrane region" description="Helical" evidence="1">
    <location>
        <begin position="12"/>
        <end position="31"/>
    </location>
</feature>
<protein>
    <submittedName>
        <fullName evidence="2">Uncharacterized protein</fullName>
    </submittedName>
</protein>
<keyword evidence="1" id="KW-0472">Membrane</keyword>
<reference evidence="2" key="1">
    <citation type="submission" date="2019-08" db="EMBL/GenBank/DDBJ databases">
        <authorList>
            <person name="Kucharzyk K."/>
            <person name="Murdoch R.W."/>
            <person name="Higgins S."/>
            <person name="Loffler F."/>
        </authorList>
    </citation>
    <scope>NUCLEOTIDE SEQUENCE</scope>
</reference>
<name>A0A645ARJ7_9ZZZZ</name>
<accession>A0A645ARJ7</accession>
<proteinExistence type="predicted"/>
<evidence type="ECO:0000313" key="2">
    <source>
        <dbReference type="EMBL" id="MPM52224.1"/>
    </source>
</evidence>
<keyword evidence="1" id="KW-1133">Transmembrane helix</keyword>
<dbReference type="AlphaFoldDB" id="A0A645ARJ7"/>
<evidence type="ECO:0000256" key="1">
    <source>
        <dbReference type="SAM" id="Phobius"/>
    </source>
</evidence>
<dbReference type="EMBL" id="VSSQ01013763">
    <property type="protein sequence ID" value="MPM52224.1"/>
    <property type="molecule type" value="Genomic_DNA"/>
</dbReference>
<feature type="transmembrane region" description="Helical" evidence="1">
    <location>
        <begin position="84"/>
        <end position="102"/>
    </location>
</feature>
<sequence>MKQKISKILLGIYDLFLSLGAIYTGIMMISGNGIFAEYPNEWASIVPFENWVIPGIIIIAVFGIGNIISAIVSLRGRSNKSWHISAIMGGIFFVSLIVQILVLGEVYLATVEFFVLSIIQLCLCGYVFSSYRKNPISGRV</sequence>
<organism evidence="2">
    <name type="scientific">bioreactor metagenome</name>
    <dbReference type="NCBI Taxonomy" id="1076179"/>
    <lineage>
        <taxon>unclassified sequences</taxon>
        <taxon>metagenomes</taxon>
        <taxon>ecological metagenomes</taxon>
    </lineage>
</organism>
<feature type="transmembrane region" description="Helical" evidence="1">
    <location>
        <begin position="51"/>
        <end position="72"/>
    </location>
</feature>